<evidence type="ECO:0000259" key="6">
    <source>
        <dbReference type="Pfam" id="PF09864"/>
    </source>
</evidence>
<dbReference type="PANTHER" id="PTHR37549">
    <property type="entry name" value="LIPOPROTEIN LPRI"/>
    <property type="match status" value="1"/>
</dbReference>
<dbReference type="RefSeq" id="WP_101685154.1">
    <property type="nucleotide sequence ID" value="NZ_PJRP01000022.1"/>
</dbReference>
<organism evidence="7 8">
    <name type="scientific">Cupriavidus pauculus</name>
    <dbReference type="NCBI Taxonomy" id="82633"/>
    <lineage>
        <taxon>Bacteria</taxon>
        <taxon>Pseudomonadati</taxon>
        <taxon>Pseudomonadota</taxon>
        <taxon>Betaproteobacteria</taxon>
        <taxon>Burkholderiales</taxon>
        <taxon>Burkholderiaceae</taxon>
        <taxon>Cupriavidus</taxon>
    </lineage>
</organism>
<dbReference type="Proteomes" id="UP000234341">
    <property type="component" value="Unassembled WGS sequence"/>
</dbReference>
<keyword evidence="1 5" id="KW-0732">Signal</keyword>
<evidence type="ECO:0000256" key="5">
    <source>
        <dbReference type="SAM" id="SignalP"/>
    </source>
</evidence>
<evidence type="ECO:0000313" key="8">
    <source>
        <dbReference type="Proteomes" id="UP000234341"/>
    </source>
</evidence>
<dbReference type="OrthoDB" id="5450120at2"/>
<keyword evidence="3" id="KW-0564">Palmitate</keyword>
<feature type="domain" description="C-type lysozyme inhibitor" evidence="6">
    <location>
        <begin position="145"/>
        <end position="208"/>
    </location>
</feature>
<dbReference type="InterPro" id="IPR052755">
    <property type="entry name" value="Lysozyme_Inhibitor_LprI"/>
</dbReference>
<evidence type="ECO:0000256" key="3">
    <source>
        <dbReference type="ARBA" id="ARBA00023139"/>
    </source>
</evidence>
<evidence type="ECO:0000256" key="4">
    <source>
        <dbReference type="ARBA" id="ARBA00023288"/>
    </source>
</evidence>
<proteinExistence type="predicted"/>
<dbReference type="InterPro" id="IPR018660">
    <property type="entry name" value="MliC"/>
</dbReference>
<accession>A0A2N5C3W1</accession>
<dbReference type="Pfam" id="PF09864">
    <property type="entry name" value="MliC"/>
    <property type="match status" value="1"/>
</dbReference>
<keyword evidence="2" id="KW-0472">Membrane</keyword>
<dbReference type="GO" id="GO:0005576">
    <property type="term" value="C:extracellular region"/>
    <property type="evidence" value="ECO:0007669"/>
    <property type="project" value="TreeGrafter"/>
</dbReference>
<dbReference type="InterPro" id="IPR036328">
    <property type="entry name" value="MliC_sf"/>
</dbReference>
<comment type="caution">
    <text evidence="7">The sequence shown here is derived from an EMBL/GenBank/DDBJ whole genome shotgun (WGS) entry which is preliminary data.</text>
</comment>
<evidence type="ECO:0000256" key="1">
    <source>
        <dbReference type="ARBA" id="ARBA00022729"/>
    </source>
</evidence>
<dbReference type="EMBL" id="PJRP01000022">
    <property type="protein sequence ID" value="PLP96898.1"/>
    <property type="molecule type" value="Genomic_DNA"/>
</dbReference>
<dbReference type="Gene3D" id="2.40.128.200">
    <property type="match status" value="1"/>
</dbReference>
<dbReference type="SUPFAM" id="SSF141488">
    <property type="entry name" value="YdhA-like"/>
    <property type="match status" value="1"/>
</dbReference>
<evidence type="ECO:0000313" key="7">
    <source>
        <dbReference type="EMBL" id="PLP96898.1"/>
    </source>
</evidence>
<dbReference type="Gene3D" id="1.20.1270.180">
    <property type="match status" value="1"/>
</dbReference>
<evidence type="ECO:0000256" key="2">
    <source>
        <dbReference type="ARBA" id="ARBA00023136"/>
    </source>
</evidence>
<protein>
    <recommendedName>
        <fullName evidence="6">C-type lysozyme inhibitor domain-containing protein</fullName>
    </recommendedName>
</protein>
<keyword evidence="4" id="KW-0449">Lipoprotein</keyword>
<gene>
    <name evidence="7" type="ORF">CYJ10_30395</name>
</gene>
<sequence length="219" mass="23809">MPSQPALLAALTLLPAVLVLAGPAHAAPTAVTPSFDCKKAEGQIEQMVCKDATLARLDRETTRLYGLALDARSLPTAQKKSLIAEQRGWIKGRNDCWKADDARACTATTYLQRIYDLRHGYAGAHTQDERGISRGPFNIRCPGVDAVIAGTFVQTDPGYAYLRWLDQQVVLQQAPAASGARYVATLKDGEAQFWDKGADARLALPGKPEMDCRVEMTAH</sequence>
<feature type="signal peptide" evidence="5">
    <location>
        <begin position="1"/>
        <end position="26"/>
    </location>
</feature>
<feature type="chain" id="PRO_5014924269" description="C-type lysozyme inhibitor domain-containing protein" evidence="5">
    <location>
        <begin position="27"/>
        <end position="219"/>
    </location>
</feature>
<dbReference type="PANTHER" id="PTHR37549:SF1">
    <property type="entry name" value="LIPOPROTEIN LPRI"/>
    <property type="match status" value="1"/>
</dbReference>
<name>A0A2N5C3W1_9BURK</name>
<dbReference type="AlphaFoldDB" id="A0A2N5C3W1"/>
<reference evidence="7 8" key="1">
    <citation type="submission" date="2017-12" db="EMBL/GenBank/DDBJ databases">
        <title>Genome sequence of the active heterotrophic nitrifier-denitrifier, Cupriavidus pauculus UM1.</title>
        <authorList>
            <person name="Putonti C."/>
            <person name="Castignetti D."/>
        </authorList>
    </citation>
    <scope>NUCLEOTIDE SEQUENCE [LARGE SCALE GENOMIC DNA]</scope>
    <source>
        <strain evidence="7 8">UM1</strain>
    </source>
</reference>